<dbReference type="RefSeq" id="WP_038454338.1">
    <property type="nucleotide sequence ID" value="NZ_CP009043.1"/>
</dbReference>
<feature type="transmembrane region" description="Helical" evidence="1">
    <location>
        <begin position="61"/>
        <end position="78"/>
    </location>
</feature>
<dbReference type="Pfam" id="PF05437">
    <property type="entry name" value="AzlD"/>
    <property type="match status" value="1"/>
</dbReference>
<evidence type="ECO:0000313" key="3">
    <source>
        <dbReference type="Proteomes" id="UP000028486"/>
    </source>
</evidence>
<dbReference type="KEGG" id="caj:CIG1485E_0984"/>
<dbReference type="eggNOG" id="COG1687">
    <property type="taxonomic scope" value="Bacteria"/>
</dbReference>
<keyword evidence="3" id="KW-1185">Reference proteome</keyword>
<evidence type="ECO:0000313" key="2">
    <source>
        <dbReference type="EMBL" id="AII14821.1"/>
    </source>
</evidence>
<proteinExistence type="predicted"/>
<feature type="transmembrane region" description="Helical" evidence="1">
    <location>
        <begin position="85"/>
        <end position="102"/>
    </location>
</feature>
<feature type="transmembrane region" description="Helical" evidence="1">
    <location>
        <begin position="37"/>
        <end position="55"/>
    </location>
</feature>
<organism evidence="2 3">
    <name type="scientific">Campylobacter iguaniorum</name>
    <dbReference type="NCBI Taxonomy" id="1244531"/>
    <lineage>
        <taxon>Bacteria</taxon>
        <taxon>Pseudomonadati</taxon>
        <taxon>Campylobacterota</taxon>
        <taxon>Epsilonproteobacteria</taxon>
        <taxon>Campylobacterales</taxon>
        <taxon>Campylobacteraceae</taxon>
        <taxon>Campylobacter</taxon>
    </lineage>
</organism>
<evidence type="ECO:0000256" key="1">
    <source>
        <dbReference type="SAM" id="Phobius"/>
    </source>
</evidence>
<dbReference type="HOGENOM" id="CLU_144816_1_2_7"/>
<gene>
    <name evidence="2" type="ORF">CIG1485E_0984</name>
</gene>
<keyword evidence="1" id="KW-0812">Transmembrane</keyword>
<dbReference type="EMBL" id="CP009043">
    <property type="protein sequence ID" value="AII14821.1"/>
    <property type="molecule type" value="Genomic_DNA"/>
</dbReference>
<dbReference type="PIRSF" id="PIRSF003203">
    <property type="entry name" value="AzlD"/>
    <property type="match status" value="1"/>
</dbReference>
<dbReference type="AlphaFoldDB" id="A0A076FA57"/>
<dbReference type="Proteomes" id="UP000028486">
    <property type="component" value="Chromosome"/>
</dbReference>
<dbReference type="OrthoDB" id="5358763at2"/>
<feature type="transmembrane region" description="Helical" evidence="1">
    <location>
        <begin position="6"/>
        <end position="25"/>
    </location>
</feature>
<dbReference type="InterPro" id="IPR008407">
    <property type="entry name" value="Brnchd-chn_aa_trnsp_AzlD"/>
</dbReference>
<keyword evidence="1" id="KW-1133">Transmembrane helix</keyword>
<sequence length="103" mass="12188">MEVLPYILVAMLATMLTRFLPYFLLKKRSDHWVLIHLQKNMGLLIMIILVIYSLKFTNFEIYPYGFNQIFCVILALVLQIYTRNALLSILTPTIIYMILLKFL</sequence>
<protein>
    <submittedName>
        <fullName evidence="2">Branched-chain amino acid transport protein, AzlD family</fullName>
    </submittedName>
</protein>
<dbReference type="STRING" id="1244531.CIG2463D_1037"/>
<name>A0A076FA57_9BACT</name>
<keyword evidence="1" id="KW-0472">Membrane</keyword>
<accession>A0A076FA57</accession>
<reference evidence="3" key="1">
    <citation type="journal article" date="2014" name="Genome Announc.">
        <title>Complete Genome Sequence of Campylobacter iguaniorum Strain 1485ET, Isolated from a Bearded Dragon (Pogona vitticeps).</title>
        <authorList>
            <person name="Gilbert M.J."/>
            <person name="Miller W.G."/>
            <person name="Yee E."/>
            <person name="Kik M."/>
            <person name="Wagenaar J.A."/>
            <person name="Duim B."/>
        </authorList>
    </citation>
    <scope>NUCLEOTIDE SEQUENCE [LARGE SCALE GENOMIC DNA]</scope>
    <source>
        <strain evidence="3">1485E</strain>
    </source>
</reference>